<keyword evidence="2 7" id="KW-0812">Transmembrane</keyword>
<keyword evidence="9" id="KW-1185">Reference proteome</keyword>
<dbReference type="PANTHER" id="PTHR30518">
    <property type="entry name" value="ENDOLYTIC MUREIN TRANSGLYCOSYLASE"/>
    <property type="match status" value="1"/>
</dbReference>
<keyword evidence="4 7" id="KW-0472">Membrane</keyword>
<comment type="subcellular location">
    <subcellularLocation>
        <location evidence="7">Cell membrane</location>
        <topology evidence="7">Single-pass membrane protein</topology>
    </subcellularLocation>
</comment>
<evidence type="ECO:0000256" key="6">
    <source>
        <dbReference type="ARBA" id="ARBA00023316"/>
    </source>
</evidence>
<dbReference type="GO" id="GO:0071555">
    <property type="term" value="P:cell wall organization"/>
    <property type="evidence" value="ECO:0007669"/>
    <property type="project" value="UniProtKB-KW"/>
</dbReference>
<feature type="site" description="Important for catalytic activity" evidence="7">
    <location>
        <position position="225"/>
    </location>
</feature>
<dbReference type="NCBIfam" id="TIGR00247">
    <property type="entry name" value="endolytic transglycosylase MltG"/>
    <property type="match status" value="1"/>
</dbReference>
<dbReference type="EMBL" id="JANDBC010000003">
    <property type="protein sequence ID" value="MCP9292808.1"/>
    <property type="molecule type" value="Genomic_DNA"/>
</dbReference>
<dbReference type="GO" id="GO:0005886">
    <property type="term" value="C:plasma membrane"/>
    <property type="evidence" value="ECO:0007669"/>
    <property type="project" value="UniProtKB-SubCell"/>
</dbReference>
<feature type="transmembrane region" description="Helical" evidence="7">
    <location>
        <begin position="14"/>
        <end position="34"/>
    </location>
</feature>
<dbReference type="Gene3D" id="3.30.1490.480">
    <property type="entry name" value="Endolytic murein transglycosylase"/>
    <property type="match status" value="1"/>
</dbReference>
<keyword evidence="3 7" id="KW-1133">Transmembrane helix</keyword>
<dbReference type="InterPro" id="IPR003770">
    <property type="entry name" value="MLTG-like"/>
</dbReference>
<comment type="similarity">
    <text evidence="7">Belongs to the transglycosylase MltG family.</text>
</comment>
<keyword evidence="1 7" id="KW-1003">Cell membrane</keyword>
<evidence type="ECO:0000313" key="9">
    <source>
        <dbReference type="Proteomes" id="UP001139125"/>
    </source>
</evidence>
<evidence type="ECO:0000256" key="2">
    <source>
        <dbReference type="ARBA" id="ARBA00022692"/>
    </source>
</evidence>
<evidence type="ECO:0000256" key="5">
    <source>
        <dbReference type="ARBA" id="ARBA00023239"/>
    </source>
</evidence>
<evidence type="ECO:0000256" key="4">
    <source>
        <dbReference type="ARBA" id="ARBA00023136"/>
    </source>
</evidence>
<sequence>MNIQRQFAVTKPEFITTILLFVLIAVMVLSSRLIRLTSGSSLVFEEQTEILLPENSGLPDLQQYLESEGIGFDKTEMEWAARILGWRKMQRGRYVFEGEYSYNGFLSKMARGIQDPVSVVILPGITTDRFTQATAENLHFDSDSLLALMNDSTFLAEKDLSKEELFGRMLPETYLIYWTSSPKEFLNKVLREFDNAFTQEYHEQAEEMDMSIDEVVTLASIVEWEAKNQDEKPIISGLYWNRLNRGMRLQADPTVNFALGERRRLLFEDYQIDHPYNTYMNRGLPPGPITNPSLSTIEATLYPEDHDYLYMVANPEGGHVFTRTFSEHQAESEKWRRWLREQYRIKRQREAEQQANEQETR</sequence>
<evidence type="ECO:0000313" key="8">
    <source>
        <dbReference type="EMBL" id="MCP9292808.1"/>
    </source>
</evidence>
<keyword evidence="6 7" id="KW-0961">Cell wall biogenesis/degradation</keyword>
<comment type="function">
    <text evidence="7">Functions as a peptidoglycan terminase that cleaves nascent peptidoglycan strands endolytically to terminate their elongation.</text>
</comment>
<dbReference type="AlphaFoldDB" id="A0A9X2L5M7"/>
<keyword evidence="5 7" id="KW-0456">Lyase</keyword>
<proteinExistence type="inferred from homology"/>
<name>A0A9X2L5M7_9BACT</name>
<dbReference type="CDD" id="cd08010">
    <property type="entry name" value="MltG_like"/>
    <property type="match status" value="1"/>
</dbReference>
<organism evidence="8 9">
    <name type="scientific">Gracilimonas sediminicola</name>
    <dbReference type="NCBI Taxonomy" id="2952158"/>
    <lineage>
        <taxon>Bacteria</taxon>
        <taxon>Pseudomonadati</taxon>
        <taxon>Balneolota</taxon>
        <taxon>Balneolia</taxon>
        <taxon>Balneolales</taxon>
        <taxon>Balneolaceae</taxon>
        <taxon>Gracilimonas</taxon>
    </lineage>
</organism>
<dbReference type="PANTHER" id="PTHR30518:SF2">
    <property type="entry name" value="ENDOLYTIC MUREIN TRANSGLYCOSYLASE"/>
    <property type="match status" value="1"/>
</dbReference>
<accession>A0A9X2L5M7</accession>
<comment type="caution">
    <text evidence="8">The sequence shown here is derived from an EMBL/GenBank/DDBJ whole genome shotgun (WGS) entry which is preliminary data.</text>
</comment>
<dbReference type="GO" id="GO:0008932">
    <property type="term" value="F:lytic endotransglycosylase activity"/>
    <property type="evidence" value="ECO:0007669"/>
    <property type="project" value="UniProtKB-UniRule"/>
</dbReference>
<evidence type="ECO:0000256" key="7">
    <source>
        <dbReference type="HAMAP-Rule" id="MF_02065"/>
    </source>
</evidence>
<dbReference type="RefSeq" id="WP_255135707.1">
    <property type="nucleotide sequence ID" value="NZ_JANDBC010000003.1"/>
</dbReference>
<comment type="catalytic activity">
    <reaction evidence="7">
        <text>a peptidoglycan chain = a peptidoglycan chain with N-acetyl-1,6-anhydromuramyl-[peptide] at the reducing end + a peptidoglycan chain with N-acetylglucosamine at the non-reducing end.</text>
        <dbReference type="EC" id="4.2.2.29"/>
    </reaction>
</comment>
<gene>
    <name evidence="7 8" type="primary">mltG</name>
    <name evidence="8" type="ORF">NM125_14555</name>
</gene>
<protein>
    <recommendedName>
        <fullName evidence="7">Endolytic murein transglycosylase</fullName>
        <ecNumber evidence="7">4.2.2.29</ecNumber>
    </recommendedName>
    <alternativeName>
        <fullName evidence="7">Peptidoglycan lytic transglycosylase</fullName>
    </alternativeName>
    <alternativeName>
        <fullName evidence="7">Peptidoglycan polymerization terminase</fullName>
    </alternativeName>
</protein>
<dbReference type="GO" id="GO:0009252">
    <property type="term" value="P:peptidoglycan biosynthetic process"/>
    <property type="evidence" value="ECO:0007669"/>
    <property type="project" value="UniProtKB-UniRule"/>
</dbReference>
<dbReference type="EC" id="4.2.2.29" evidence="7"/>
<dbReference type="Pfam" id="PF02618">
    <property type="entry name" value="YceG"/>
    <property type="match status" value="1"/>
</dbReference>
<evidence type="ECO:0000256" key="3">
    <source>
        <dbReference type="ARBA" id="ARBA00022989"/>
    </source>
</evidence>
<dbReference type="HAMAP" id="MF_02065">
    <property type="entry name" value="MltG"/>
    <property type="match status" value="1"/>
</dbReference>
<reference evidence="8" key="1">
    <citation type="submission" date="2022-06" db="EMBL/GenBank/DDBJ databases">
        <title>Gracilimonas sp. CAU 1638 isolated from sea sediment.</title>
        <authorList>
            <person name="Kim W."/>
        </authorList>
    </citation>
    <scope>NUCLEOTIDE SEQUENCE</scope>
    <source>
        <strain evidence="8">CAU 1638</strain>
    </source>
</reference>
<dbReference type="Gene3D" id="3.30.160.60">
    <property type="entry name" value="Classic Zinc Finger"/>
    <property type="match status" value="1"/>
</dbReference>
<evidence type="ECO:0000256" key="1">
    <source>
        <dbReference type="ARBA" id="ARBA00022475"/>
    </source>
</evidence>
<dbReference type="Proteomes" id="UP001139125">
    <property type="component" value="Unassembled WGS sequence"/>
</dbReference>